<feature type="region of interest" description="Disordered" evidence="2">
    <location>
        <begin position="1"/>
        <end position="29"/>
    </location>
</feature>
<evidence type="ECO:0000313" key="4">
    <source>
        <dbReference type="EMBL" id="RKW71324.1"/>
    </source>
</evidence>
<name>A0A496PLK5_9MICC</name>
<dbReference type="InterPro" id="IPR027417">
    <property type="entry name" value="P-loop_NTPase"/>
</dbReference>
<dbReference type="RefSeq" id="WP_121483588.1">
    <property type="nucleotide sequence ID" value="NZ_QQXL01000001.1"/>
</dbReference>
<dbReference type="CDD" id="cd01130">
    <property type="entry name" value="VirB11-like_ATPase"/>
    <property type="match status" value="1"/>
</dbReference>
<keyword evidence="5" id="KW-1185">Reference proteome</keyword>
<dbReference type="SUPFAM" id="SSF52540">
    <property type="entry name" value="P-loop containing nucleoside triphosphate hydrolases"/>
    <property type="match status" value="1"/>
</dbReference>
<evidence type="ECO:0000313" key="5">
    <source>
        <dbReference type="Proteomes" id="UP000273119"/>
    </source>
</evidence>
<comment type="caution">
    <text evidence="4">The sequence shown here is derived from an EMBL/GenBank/DDBJ whole genome shotgun (WGS) entry which is preliminary data.</text>
</comment>
<sequence>MSAPDRARGSSAAATPWAGTELDGPTLRGHAVGPLVERVRRELATRGQQATLENVAEHVRGATGVRGAEATESLARRVLAALVGFGPLQSLIESPGVTDVLVNPDGTVWVDDQAGLRRVPSVVLPASEVRKLAVRLVSLGGRRLDEAQPYADVVLAGVRVHAVLPPISDGAPALSLRRTRSTRAVLGELFHDPDDPWPPLLRHVITARLNFLISGGTGAGKTTLLSAMLAEASADERLVIVEDAHELSPAHPHALALQSRAPNTEGAGGIRMTELVREALRMRPDRLVVGECRGEEVRDVLMALNTGHDGAGATVHANSAGAVGERLVALGALGGWDARSTSLQAAAAIDVVIHVARVGGARRPVGMARLRVQPGGELSSESILDQDHAGNWRHGPAYDWFQRLRGRGA</sequence>
<protein>
    <recommendedName>
        <fullName evidence="3">Bacterial type II secretion system protein E domain-containing protein</fullName>
    </recommendedName>
</protein>
<dbReference type="PANTHER" id="PTHR30486:SF6">
    <property type="entry name" value="TYPE IV PILUS RETRACTATION ATPASE PILT"/>
    <property type="match status" value="1"/>
</dbReference>
<dbReference type="InterPro" id="IPR022399">
    <property type="entry name" value="TadA-like_ATPase"/>
</dbReference>
<dbReference type="InterPro" id="IPR050921">
    <property type="entry name" value="T4SS_GSP_E_ATPase"/>
</dbReference>
<organism evidence="4 5">
    <name type="scientific">Galactobacter caseinivorans</name>
    <dbReference type="NCBI Taxonomy" id="2676123"/>
    <lineage>
        <taxon>Bacteria</taxon>
        <taxon>Bacillati</taxon>
        <taxon>Actinomycetota</taxon>
        <taxon>Actinomycetes</taxon>
        <taxon>Micrococcales</taxon>
        <taxon>Micrococcaceae</taxon>
        <taxon>Galactobacter</taxon>
    </lineage>
</organism>
<gene>
    <name evidence="4" type="ORF">DWQ67_00195</name>
</gene>
<dbReference type="AlphaFoldDB" id="A0A496PLK5"/>
<dbReference type="PANTHER" id="PTHR30486">
    <property type="entry name" value="TWITCHING MOTILITY PROTEIN PILT"/>
    <property type="match status" value="1"/>
</dbReference>
<evidence type="ECO:0000256" key="2">
    <source>
        <dbReference type="SAM" id="MobiDB-lite"/>
    </source>
</evidence>
<dbReference type="Gene3D" id="3.40.50.300">
    <property type="entry name" value="P-loop containing nucleotide triphosphate hydrolases"/>
    <property type="match status" value="1"/>
</dbReference>
<dbReference type="NCBIfam" id="TIGR03819">
    <property type="entry name" value="heli_sec_ATPase"/>
    <property type="match status" value="1"/>
</dbReference>
<dbReference type="Pfam" id="PF00437">
    <property type="entry name" value="T2SSE"/>
    <property type="match status" value="1"/>
</dbReference>
<reference evidence="4 5" key="1">
    <citation type="submission" date="2018-07" db="EMBL/GenBank/DDBJ databases">
        <title>Arthrobacter sp. nov., isolated from raw cow's milk with high bacterial count.</title>
        <authorList>
            <person name="Hahne J."/>
            <person name="Isele D."/>
            <person name="Lipski A."/>
        </authorList>
    </citation>
    <scope>NUCLEOTIDE SEQUENCE [LARGE SCALE GENOMIC DNA]</scope>
    <source>
        <strain evidence="4 5">JZ R-183</strain>
    </source>
</reference>
<accession>A0A496PLK5</accession>
<feature type="domain" description="Bacterial type II secretion system protein E" evidence="3">
    <location>
        <begin position="197"/>
        <end position="353"/>
    </location>
</feature>
<evidence type="ECO:0000259" key="3">
    <source>
        <dbReference type="Pfam" id="PF00437"/>
    </source>
</evidence>
<dbReference type="Gene3D" id="3.30.450.380">
    <property type="match status" value="1"/>
</dbReference>
<dbReference type="Proteomes" id="UP000273119">
    <property type="component" value="Unassembled WGS sequence"/>
</dbReference>
<proteinExistence type="inferred from homology"/>
<dbReference type="InterPro" id="IPR001482">
    <property type="entry name" value="T2SS/T4SS_dom"/>
</dbReference>
<dbReference type="EMBL" id="QQXL01000001">
    <property type="protein sequence ID" value="RKW71324.1"/>
    <property type="molecule type" value="Genomic_DNA"/>
</dbReference>
<comment type="similarity">
    <text evidence="1">Belongs to the GSP E family.</text>
</comment>
<dbReference type="GO" id="GO:0016887">
    <property type="term" value="F:ATP hydrolysis activity"/>
    <property type="evidence" value="ECO:0007669"/>
    <property type="project" value="InterPro"/>
</dbReference>
<evidence type="ECO:0000256" key="1">
    <source>
        <dbReference type="ARBA" id="ARBA00006611"/>
    </source>
</evidence>